<evidence type="ECO:0000256" key="5">
    <source>
        <dbReference type="ARBA" id="ARBA00022525"/>
    </source>
</evidence>
<dbReference type="GO" id="GO:0006979">
    <property type="term" value="P:response to oxidative stress"/>
    <property type="evidence" value="ECO:0007669"/>
    <property type="project" value="InterPro"/>
</dbReference>
<dbReference type="InterPro" id="IPR001881">
    <property type="entry name" value="EGF-like_Ca-bd_dom"/>
</dbReference>
<dbReference type="InParanoid" id="A0A6P8HGH2"/>
<dbReference type="PROSITE" id="PS50292">
    <property type="entry name" value="PEROXIDASE_3"/>
    <property type="match status" value="1"/>
</dbReference>
<feature type="chain" id="PRO_5028334256" evidence="15">
    <location>
        <begin position="21"/>
        <end position="1409"/>
    </location>
</feature>
<evidence type="ECO:0000256" key="12">
    <source>
        <dbReference type="ARBA" id="ARBA00023180"/>
    </source>
</evidence>
<reference evidence="19" key="1">
    <citation type="submission" date="2025-08" db="UniProtKB">
        <authorList>
            <consortium name="RefSeq"/>
        </authorList>
    </citation>
    <scope>IDENTIFICATION</scope>
    <source>
        <tissue evidence="19">Tentacle</tissue>
    </source>
</reference>
<evidence type="ECO:0000256" key="1">
    <source>
        <dbReference type="ARBA" id="ARBA00001970"/>
    </source>
</evidence>
<dbReference type="Gene3D" id="1.10.640.10">
    <property type="entry name" value="Haem peroxidase domain superfamily, animal type"/>
    <property type="match status" value="1"/>
</dbReference>
<dbReference type="SMART" id="SM00181">
    <property type="entry name" value="EGF"/>
    <property type="match status" value="1"/>
</dbReference>
<dbReference type="OrthoDB" id="823504at2759"/>
<keyword evidence="7" id="KW-0575">Peroxidase</keyword>
<dbReference type="SMART" id="SM00042">
    <property type="entry name" value="CUB"/>
    <property type="match status" value="1"/>
</dbReference>
<dbReference type="PANTHER" id="PTHR11475">
    <property type="entry name" value="OXIDASE/PEROXIDASE"/>
    <property type="match status" value="1"/>
</dbReference>
<comment type="cofactor">
    <cofactor evidence="1">
        <name>heme b</name>
        <dbReference type="ChEBI" id="CHEBI:60344"/>
    </cofactor>
</comment>
<evidence type="ECO:0000256" key="8">
    <source>
        <dbReference type="ARBA" id="ARBA00022617"/>
    </source>
</evidence>
<keyword evidence="7" id="KW-0560">Oxidoreductase</keyword>
<dbReference type="Gene3D" id="2.10.25.10">
    <property type="entry name" value="Laminin"/>
    <property type="match status" value="1"/>
</dbReference>
<protein>
    <submittedName>
        <fullName evidence="19">Uncharacterized protein LOC116292351</fullName>
    </submittedName>
</protein>
<dbReference type="PROSITE" id="PS50026">
    <property type="entry name" value="EGF_3"/>
    <property type="match status" value="1"/>
</dbReference>
<dbReference type="CDD" id="cd11304">
    <property type="entry name" value="Cadherin_repeat"/>
    <property type="match status" value="1"/>
</dbReference>
<dbReference type="PROSITE" id="PS01187">
    <property type="entry name" value="EGF_CA"/>
    <property type="match status" value="1"/>
</dbReference>
<dbReference type="Gene3D" id="2.60.40.60">
    <property type="entry name" value="Cadherins"/>
    <property type="match status" value="2"/>
</dbReference>
<gene>
    <name evidence="19" type="primary">LOC116292351</name>
</gene>
<keyword evidence="9 15" id="KW-0732">Signal</keyword>
<evidence type="ECO:0000256" key="9">
    <source>
        <dbReference type="ARBA" id="ARBA00022729"/>
    </source>
</evidence>
<evidence type="ECO:0000256" key="14">
    <source>
        <dbReference type="PROSITE-ProRule" id="PRU00076"/>
    </source>
</evidence>
<dbReference type="SMART" id="SM00179">
    <property type="entry name" value="EGF_CA"/>
    <property type="match status" value="1"/>
</dbReference>
<comment type="similarity">
    <text evidence="4">Belongs to the prostaglandin G/H synthase family.</text>
</comment>
<proteinExistence type="inferred from homology"/>
<keyword evidence="18" id="KW-1185">Reference proteome</keyword>
<dbReference type="GO" id="GO:0016020">
    <property type="term" value="C:membrane"/>
    <property type="evidence" value="ECO:0007669"/>
    <property type="project" value="InterPro"/>
</dbReference>
<dbReference type="Pfam" id="PF14670">
    <property type="entry name" value="FXa_inhibition"/>
    <property type="match status" value="1"/>
</dbReference>
<dbReference type="Gene3D" id="2.60.120.290">
    <property type="entry name" value="Spermadhesin, CUB domain"/>
    <property type="match status" value="1"/>
</dbReference>
<name>A0A6P8HGH2_ACTTE</name>
<dbReference type="InterPro" id="IPR000859">
    <property type="entry name" value="CUB_dom"/>
</dbReference>
<dbReference type="InterPro" id="IPR000742">
    <property type="entry name" value="EGF"/>
</dbReference>
<feature type="signal peptide" evidence="15">
    <location>
        <begin position="1"/>
        <end position="20"/>
    </location>
</feature>
<keyword evidence="12" id="KW-0325">Glycoprotein</keyword>
<dbReference type="Pfam" id="PF03098">
    <property type="entry name" value="An_peroxidase"/>
    <property type="match status" value="1"/>
</dbReference>
<evidence type="ECO:0000256" key="3">
    <source>
        <dbReference type="ARBA" id="ARBA00006373"/>
    </source>
</evidence>
<dbReference type="PROSITE" id="PS01180">
    <property type="entry name" value="CUB"/>
    <property type="match status" value="1"/>
</dbReference>
<dbReference type="GO" id="GO:0005509">
    <property type="term" value="F:calcium ion binding"/>
    <property type="evidence" value="ECO:0007669"/>
    <property type="project" value="InterPro"/>
</dbReference>
<dbReference type="FunFam" id="1.10.640.10:FF:000003">
    <property type="entry name" value="chorion peroxidase"/>
    <property type="match status" value="1"/>
</dbReference>
<dbReference type="GO" id="GO:0004601">
    <property type="term" value="F:peroxidase activity"/>
    <property type="evidence" value="ECO:0007669"/>
    <property type="project" value="UniProtKB-KW"/>
</dbReference>
<comment type="subcellular location">
    <subcellularLocation>
        <location evidence="2">Secreted</location>
    </subcellularLocation>
</comment>
<sequence>MLSVKSKIFIFIFIVVCKQAVLNASRQKDRCPRRVVIIKSHSGILESPGYPSAYHSKQRCIWQIQVNAGYLVHLHFNKTFDVPHSPSGRCEKNWVLVSSRRQSFRRGVGFVTGAHTVVFCGTNQPSNITSFGRNIWVRFHSDKTGEGKGFRLYFSAIDINECKTNKGGCERRCINTPGSYRCACQRGYTLMTDGKHCVETPKTRILFNKRRYQATVTGQMSSGTKLVKIRASADRTAQPLEYQILTINNRVQSKKRAAFVIDRKSGVISLKKRPSVGLYRLLVEARLNEVSFARVDVNIRVRPLKSKPKSSRTFRFTNEHYSVIIPNTVLKGQRILQLDVKKPKNLVNRTVKYKLRTQTQYFALSGKYGSLTVTKSLKPKGNVTIMLRVRAVIRGRVKREAEATISIVVVPEFIGNEFVESSLKVVHRKSMSGKKSGGGRSRSGKGLAEFRLHRMFRRPSQEARRISQADLKFNNVIKDIKLKVAKRVLGSNDRSRTDLVSVRLGPSSLASESKMFDIIRNITCSQPKVNCSDSQYHSRYRTFDGTCNNLDHPLWGAAPSPFSRMLDPVYYDDNRLSDPIGFPDQPFAPPISSPHLVSQEFFVHRVRASSSSWMHSHMLMQWGQFLDHDVTFTAESEGAEKCFLPNCDNSPQDFEPPCFPIMYPDNNECTMFTRSAAACQSDDGNITPREQLNTVTSYIDGSQIYGSLAETADNLRDLIGNRGYLRTSAEDFLPYMKSTLKPPLNLCQIFGGCFDAGDFRVNEQIALAAMHTLWVREHNRITQQLNSLNRNWDDNKVFHEAKKIVGAELQHISYSEYLPKILGANAIPPYKGYSNVNPTILNVFATAAFRFGHSTVRPSFSLLDSNFEPIAEDVPLINAFFNNKLVQKYGVKPILLGLLANVSQDVDRDFPAGLTKHLFQQPESEHGFDLAALNIQRGRDHGLPGYGVWRRECNLTHAEIFEETLDEIRDPEARRILDRLYNGSVEVADLFVSGLAEEPVKGAIVGPTFHCILKEQFKRLRDGDRFWYENNRVFTKEQLAEIKKVTLSRVLCDNLVGIVSIQKDAFVAPTLRDKRVICSQLPSVDLRLWEERQVDPPTLPPIELSQWFYTVRTATGSWAVAIGRQICRNSVVDIQCQLADGSNLQEAGQIVHCEPLVGVYCRNSEQGSSNQICREFRFRFLCSDIPRPVPAQPSAEPLKGFPSKPILSCDARHPNDFVVSFVATTSVTINKPYSSSTPDEYLFVGKNTGEPKSRLLVKFDTRRITRRAIVHSAFLFLYLVDIERDAGFSGLEVPPNNLEAYQVLSSDWTAENTTSVIPWNENYLGVGTDVDARISLSAPLLLSQTSRWISLDVAHALRNWQIRRQPNYGLMVKTRKETSANAVYRLASSGNKNVIVRPRLLVCLTVPPW</sequence>
<evidence type="ECO:0000256" key="10">
    <source>
        <dbReference type="ARBA" id="ARBA00022737"/>
    </source>
</evidence>
<dbReference type="InterPro" id="IPR037120">
    <property type="entry name" value="Haem_peroxidase_sf_animal"/>
</dbReference>
<dbReference type="InterPro" id="IPR019791">
    <property type="entry name" value="Haem_peroxidase_animal"/>
</dbReference>
<evidence type="ECO:0000313" key="19">
    <source>
        <dbReference type="RefSeq" id="XP_031555509.1"/>
    </source>
</evidence>
<dbReference type="Gene3D" id="2.60.120.970">
    <property type="match status" value="1"/>
</dbReference>
<dbReference type="SUPFAM" id="SSF49313">
    <property type="entry name" value="Cadherin-like"/>
    <property type="match status" value="1"/>
</dbReference>
<evidence type="ECO:0000259" key="16">
    <source>
        <dbReference type="PROSITE" id="PS01180"/>
    </source>
</evidence>
<dbReference type="GeneID" id="116292351"/>
<keyword evidence="8 13" id="KW-0349">Heme</keyword>
<keyword evidence="6 14" id="KW-0245">EGF-like domain</keyword>
<feature type="binding site" description="axial binding residue" evidence="13">
    <location>
        <position position="853"/>
    </location>
    <ligand>
        <name>heme b</name>
        <dbReference type="ChEBI" id="CHEBI:60344"/>
    </ligand>
    <ligandPart>
        <name>Fe</name>
        <dbReference type="ChEBI" id="CHEBI:18248"/>
    </ligandPart>
</feature>
<evidence type="ECO:0000256" key="2">
    <source>
        <dbReference type="ARBA" id="ARBA00004613"/>
    </source>
</evidence>
<dbReference type="KEGG" id="aten:116292351"/>
<keyword evidence="13" id="KW-0408">Iron</keyword>
<accession>A0A6P8HGH2</accession>
<feature type="domain" description="CUB" evidence="16">
    <location>
        <begin position="31"/>
        <end position="157"/>
    </location>
</feature>
<dbReference type="InterPro" id="IPR035914">
    <property type="entry name" value="Sperma_CUB_dom_sf"/>
</dbReference>
<evidence type="ECO:0000256" key="15">
    <source>
        <dbReference type="SAM" id="SignalP"/>
    </source>
</evidence>
<dbReference type="PANTHER" id="PTHR11475:SF4">
    <property type="entry name" value="CHORION PEROXIDASE"/>
    <property type="match status" value="1"/>
</dbReference>
<comment type="similarity">
    <text evidence="3">Belongs to the EGF domain peptide family.</text>
</comment>
<dbReference type="InterPro" id="IPR025155">
    <property type="entry name" value="WxxW_domain"/>
</dbReference>
<dbReference type="PROSITE" id="PS01186">
    <property type="entry name" value="EGF_2"/>
    <property type="match status" value="1"/>
</dbReference>
<evidence type="ECO:0000256" key="7">
    <source>
        <dbReference type="ARBA" id="ARBA00022559"/>
    </source>
</evidence>
<dbReference type="InterPro" id="IPR010255">
    <property type="entry name" value="Haem_peroxidase_sf"/>
</dbReference>
<evidence type="ECO:0000313" key="18">
    <source>
        <dbReference type="Proteomes" id="UP000515163"/>
    </source>
</evidence>
<evidence type="ECO:0000256" key="6">
    <source>
        <dbReference type="ARBA" id="ARBA00022536"/>
    </source>
</evidence>
<dbReference type="PROSITE" id="PS00010">
    <property type="entry name" value="ASX_HYDROXYL"/>
    <property type="match status" value="1"/>
</dbReference>
<dbReference type="SUPFAM" id="SSF49854">
    <property type="entry name" value="Spermadhesin, CUB domain"/>
    <property type="match status" value="1"/>
</dbReference>
<dbReference type="CDD" id="cd00041">
    <property type="entry name" value="CUB"/>
    <property type="match status" value="1"/>
</dbReference>
<evidence type="ECO:0000256" key="11">
    <source>
        <dbReference type="ARBA" id="ARBA00023157"/>
    </source>
</evidence>
<evidence type="ECO:0000259" key="17">
    <source>
        <dbReference type="PROSITE" id="PS50026"/>
    </source>
</evidence>
<dbReference type="SUPFAM" id="SSF57196">
    <property type="entry name" value="EGF/Laminin"/>
    <property type="match status" value="1"/>
</dbReference>
<evidence type="ECO:0000256" key="13">
    <source>
        <dbReference type="PIRSR" id="PIRSR619791-2"/>
    </source>
</evidence>
<dbReference type="GO" id="GO:0020037">
    <property type="term" value="F:heme binding"/>
    <property type="evidence" value="ECO:0007669"/>
    <property type="project" value="InterPro"/>
</dbReference>
<evidence type="ECO:0000256" key="4">
    <source>
        <dbReference type="ARBA" id="ARBA00008928"/>
    </source>
</evidence>
<dbReference type="Proteomes" id="UP000515163">
    <property type="component" value="Unplaced"/>
</dbReference>
<dbReference type="CDD" id="cd00054">
    <property type="entry name" value="EGF_CA"/>
    <property type="match status" value="1"/>
</dbReference>
<dbReference type="InterPro" id="IPR000152">
    <property type="entry name" value="EGF-type_Asp/Asn_hydroxyl_site"/>
</dbReference>
<feature type="domain" description="EGF-like" evidence="17">
    <location>
        <begin position="158"/>
        <end position="198"/>
    </location>
</feature>
<dbReference type="SUPFAM" id="SSF48113">
    <property type="entry name" value="Heme-dependent peroxidases"/>
    <property type="match status" value="1"/>
</dbReference>
<dbReference type="Pfam" id="PF00431">
    <property type="entry name" value="CUB"/>
    <property type="match status" value="1"/>
</dbReference>
<dbReference type="NCBIfam" id="NF033679">
    <property type="entry name" value="DNRLRE_dom"/>
    <property type="match status" value="1"/>
</dbReference>
<dbReference type="Pfam" id="PF13330">
    <property type="entry name" value="Mucin2_WxxW"/>
    <property type="match status" value="1"/>
</dbReference>
<dbReference type="GO" id="GO:0005576">
    <property type="term" value="C:extracellular region"/>
    <property type="evidence" value="ECO:0007669"/>
    <property type="project" value="UniProtKB-SubCell"/>
</dbReference>
<dbReference type="FunFam" id="2.10.25.10:FF:000010">
    <property type="entry name" value="Pro-epidermal growth factor"/>
    <property type="match status" value="1"/>
</dbReference>
<keyword evidence="11" id="KW-1015">Disulfide bond</keyword>
<comment type="caution">
    <text evidence="14">Lacks conserved residue(s) required for the propagation of feature annotation.</text>
</comment>
<dbReference type="PRINTS" id="PR00457">
    <property type="entry name" value="ANPEROXIDASE"/>
</dbReference>
<dbReference type="InterPro" id="IPR015919">
    <property type="entry name" value="Cadherin-like_sf"/>
</dbReference>
<keyword evidence="10" id="KW-0677">Repeat</keyword>
<dbReference type="RefSeq" id="XP_031555509.1">
    <property type="nucleotide sequence ID" value="XM_031699649.1"/>
</dbReference>
<dbReference type="InterPro" id="IPR018097">
    <property type="entry name" value="EGF_Ca-bd_CS"/>
</dbReference>
<keyword evidence="5" id="KW-0964">Secreted</keyword>
<keyword evidence="13" id="KW-0479">Metal-binding</keyword>
<organism evidence="18 19">
    <name type="scientific">Actinia tenebrosa</name>
    <name type="common">Australian red waratah sea anemone</name>
    <dbReference type="NCBI Taxonomy" id="6105"/>
    <lineage>
        <taxon>Eukaryota</taxon>
        <taxon>Metazoa</taxon>
        <taxon>Cnidaria</taxon>
        <taxon>Anthozoa</taxon>
        <taxon>Hexacorallia</taxon>
        <taxon>Actiniaria</taxon>
        <taxon>Actiniidae</taxon>
        <taxon>Actinia</taxon>
    </lineage>
</organism>